<dbReference type="KEGG" id="bce:BCp0020"/>
<protein>
    <submittedName>
        <fullName evidence="1">Uncharacterized protein</fullName>
    </submittedName>
</protein>
<keyword evidence="2" id="KW-1185">Reference proteome</keyword>
<dbReference type="AlphaFoldDB" id="Q814D2"/>
<dbReference type="OrthoDB" id="2942231at2"/>
<gene>
    <name evidence="1" type="ordered locus">BC_p0020</name>
</gene>
<accession>Q814D2</accession>
<evidence type="ECO:0000313" key="1">
    <source>
        <dbReference type="EMBL" id="AAP12364.1"/>
    </source>
</evidence>
<geneLocation type="plasmid" evidence="1 2">
    <name>pBClin15</name>
</geneLocation>
<proteinExistence type="predicted"/>
<dbReference type="EMBL" id="AE016878">
    <property type="protein sequence ID" value="AAP12364.1"/>
    <property type="molecule type" value="Genomic_DNA"/>
</dbReference>
<dbReference type="RefSeq" id="WP_001207867.1">
    <property type="nucleotide sequence ID" value="NC_004721.2"/>
</dbReference>
<dbReference type="HOGENOM" id="CLU_182093_0_0_9"/>
<reference evidence="1 2" key="1">
    <citation type="journal article" date="2003" name="Nature">
        <title>Genome sequence of Bacillus cereus and comparative analysis with Bacillus anthracis.</title>
        <authorList>
            <person name="Ivanova N."/>
            <person name="Sorokin A."/>
            <person name="Anderson I."/>
            <person name="Galleron N."/>
            <person name="Candelon B."/>
            <person name="Kapatral V."/>
            <person name="Bhattacharyya A."/>
            <person name="Reznik G."/>
            <person name="Mikhailova N."/>
            <person name="Lapidus A."/>
            <person name="Chu L."/>
            <person name="Mazur M."/>
            <person name="Goltsman E."/>
            <person name="Larsen N."/>
            <person name="D'Souza M."/>
            <person name="Walunas T."/>
            <person name="Grechkin Y."/>
            <person name="Pusch G."/>
            <person name="Haselkorn R."/>
            <person name="Fonstein M."/>
            <person name="Ehrlich S.D."/>
            <person name="Overbeek R."/>
            <person name="Kyrpides N."/>
        </authorList>
    </citation>
    <scope>NUCLEOTIDE SEQUENCE [LARGE SCALE GENOMIC DNA]</scope>
    <source>
        <strain evidence="2">ATCC 14579 / DSM 31 / CCUG 7414 / JCM 2152 / NBRC 15305 / NCIMB 9373 / NCTC 2599 / NRRL B-3711</strain>
    </source>
</reference>
<dbReference type="PATRIC" id="fig|226900.8.peg.24"/>
<organism evidence="1 2">
    <name type="scientific">Bacillus cereus (strain ATCC 14579 / DSM 31 / CCUG 7414 / JCM 2152 / NBRC 15305 / NCIMB 9373 / NCTC 2599 / NRRL B-3711)</name>
    <dbReference type="NCBI Taxonomy" id="226900"/>
    <lineage>
        <taxon>Bacteria</taxon>
        <taxon>Bacillati</taxon>
        <taxon>Bacillota</taxon>
        <taxon>Bacilli</taxon>
        <taxon>Bacillales</taxon>
        <taxon>Bacillaceae</taxon>
        <taxon>Bacillus</taxon>
        <taxon>Bacillus cereus group</taxon>
    </lineage>
</organism>
<keyword evidence="1" id="KW-0614">Plasmid</keyword>
<dbReference type="GeneID" id="99621786"/>
<evidence type="ECO:0000313" key="2">
    <source>
        <dbReference type="Proteomes" id="UP000001417"/>
    </source>
</evidence>
<sequence length="95" mass="10987">MALQITYGMEVFGKQLDFPKAYLQIVNINGDKTYMTVQVILYDDDQKGNVINRLQYGFKPSILDSAPNYHKQGYEYMKTLPEFKNAIDILEEGQI</sequence>
<name>Q814D2_BACCR</name>
<dbReference type="Proteomes" id="UP000001417">
    <property type="component" value="Plasmid pBClin15"/>
</dbReference>